<dbReference type="Proteomes" id="UP000029738">
    <property type="component" value="Unassembled WGS sequence"/>
</dbReference>
<keyword evidence="2" id="KW-1185">Reference proteome</keyword>
<dbReference type="Gene3D" id="3.30.310.110">
    <property type="entry name" value="XisI-like"/>
    <property type="match status" value="1"/>
</dbReference>
<proteinExistence type="predicted"/>
<dbReference type="AlphaFoldDB" id="A0A8S9T0F2"/>
<reference evidence="1" key="2">
    <citation type="submission" date="2019-11" db="EMBL/GenBank/DDBJ databases">
        <title>Improved Assembly of Tolypothrix boutellei genome.</title>
        <authorList>
            <person name="Sarangi A.N."/>
            <person name="Mukherjee M."/>
            <person name="Ghosh S."/>
            <person name="Singh D."/>
            <person name="Das A."/>
            <person name="Kant S."/>
            <person name="Prusty A."/>
            <person name="Tripathy S."/>
        </authorList>
    </citation>
    <scope>NUCLEOTIDE SEQUENCE</scope>
    <source>
        <strain evidence="1">VB521301</strain>
    </source>
</reference>
<protein>
    <submittedName>
        <fullName evidence="1">Uncharacterized protein</fullName>
    </submittedName>
</protein>
<evidence type="ECO:0000313" key="1">
    <source>
        <dbReference type="EMBL" id="KAF3885538.1"/>
    </source>
</evidence>
<gene>
    <name evidence="1" type="ORF">DA73_0400008760</name>
</gene>
<dbReference type="EMBL" id="JHEG04000001">
    <property type="protein sequence ID" value="KAF3885538.1"/>
    <property type="molecule type" value="Genomic_DNA"/>
</dbReference>
<sequence length="40" mass="4511">MHLEIKDSKIWIQHDGTEVGIATLLLEQGVPKEDIVLGFH</sequence>
<accession>A0A8S9T0F2</accession>
<dbReference type="InterPro" id="IPR035943">
    <property type="entry name" value="XisI-like_sf"/>
</dbReference>
<dbReference type="SUPFAM" id="SSF143847">
    <property type="entry name" value="XisI-like"/>
    <property type="match status" value="1"/>
</dbReference>
<organism evidence="1 2">
    <name type="scientific">Tolypothrix bouteillei VB521301</name>
    <dbReference type="NCBI Taxonomy" id="1479485"/>
    <lineage>
        <taxon>Bacteria</taxon>
        <taxon>Bacillati</taxon>
        <taxon>Cyanobacteriota</taxon>
        <taxon>Cyanophyceae</taxon>
        <taxon>Nostocales</taxon>
        <taxon>Tolypothrichaceae</taxon>
        <taxon>Tolypothrix</taxon>
    </lineage>
</organism>
<dbReference type="InterPro" id="IPR014968">
    <property type="entry name" value="XisI"/>
</dbReference>
<dbReference type="Pfam" id="PF08869">
    <property type="entry name" value="XisI"/>
    <property type="match status" value="1"/>
</dbReference>
<evidence type="ECO:0000313" key="2">
    <source>
        <dbReference type="Proteomes" id="UP000029738"/>
    </source>
</evidence>
<reference evidence="1" key="1">
    <citation type="journal article" date="2015" name="Genome Announc.">
        <title>Draft Genome Sequence of Tolypothrix boutellei Strain VB521301.</title>
        <authorList>
            <person name="Chandrababunaidu M.M."/>
            <person name="Singh D."/>
            <person name="Sen D."/>
            <person name="Bhan S."/>
            <person name="Das S."/>
            <person name="Gupta A."/>
            <person name="Adhikary S.P."/>
            <person name="Tripathy S."/>
        </authorList>
    </citation>
    <scope>NUCLEOTIDE SEQUENCE</scope>
    <source>
        <strain evidence="1">VB521301</strain>
    </source>
</reference>
<dbReference type="OrthoDB" id="467081at2"/>
<comment type="caution">
    <text evidence="1">The sequence shown here is derived from an EMBL/GenBank/DDBJ whole genome shotgun (WGS) entry which is preliminary data.</text>
</comment>
<name>A0A8S9T0F2_9CYAN</name>